<keyword evidence="1" id="KW-0732">Signal</keyword>
<keyword evidence="4" id="KW-1185">Reference proteome</keyword>
<accession>A0ABZ2XTV8</accession>
<feature type="signal peptide" evidence="1">
    <location>
        <begin position="1"/>
        <end position="25"/>
    </location>
</feature>
<organism evidence="3 4">
    <name type="scientific">Aliisedimentitalea scapharcae</name>
    <dbReference type="NCBI Taxonomy" id="1524259"/>
    <lineage>
        <taxon>Bacteria</taxon>
        <taxon>Pseudomonadati</taxon>
        <taxon>Pseudomonadota</taxon>
        <taxon>Alphaproteobacteria</taxon>
        <taxon>Rhodobacterales</taxon>
        <taxon>Roseobacteraceae</taxon>
        <taxon>Aliisedimentitalea</taxon>
    </lineage>
</organism>
<dbReference type="Proteomes" id="UP001623232">
    <property type="component" value="Chromosome"/>
</dbReference>
<gene>
    <name evidence="3" type="ORF">QEZ52_01735</name>
</gene>
<evidence type="ECO:0000313" key="3">
    <source>
        <dbReference type="EMBL" id="WZK89298.1"/>
    </source>
</evidence>
<feature type="chain" id="PRO_5046174625" evidence="1">
    <location>
        <begin position="26"/>
        <end position="125"/>
    </location>
</feature>
<reference evidence="3 4" key="1">
    <citation type="submission" date="2023-04" db="EMBL/GenBank/DDBJ databases">
        <title>Complete genome sequence of Alisedimentitalea scapharcae.</title>
        <authorList>
            <person name="Rong J.-C."/>
            <person name="Yi M.-L."/>
            <person name="Zhao Q."/>
        </authorList>
    </citation>
    <scope>NUCLEOTIDE SEQUENCE [LARGE SCALE GENOMIC DNA]</scope>
    <source>
        <strain evidence="3 4">KCTC 42119</strain>
    </source>
</reference>
<feature type="domain" description="DUF4189" evidence="2">
    <location>
        <begin position="34"/>
        <end position="123"/>
    </location>
</feature>
<name>A0ABZ2XTV8_9RHOB</name>
<dbReference type="PROSITE" id="PS51257">
    <property type="entry name" value="PROKAR_LIPOPROTEIN"/>
    <property type="match status" value="1"/>
</dbReference>
<evidence type="ECO:0000259" key="2">
    <source>
        <dbReference type="Pfam" id="PF13827"/>
    </source>
</evidence>
<dbReference type="Pfam" id="PF13827">
    <property type="entry name" value="DUF4189"/>
    <property type="match status" value="1"/>
</dbReference>
<proteinExistence type="predicted"/>
<dbReference type="RefSeq" id="WP_406647438.1">
    <property type="nucleotide sequence ID" value="NZ_CP123584.1"/>
</dbReference>
<dbReference type="EMBL" id="CP123584">
    <property type="protein sequence ID" value="WZK89298.1"/>
    <property type="molecule type" value="Genomic_DNA"/>
</dbReference>
<dbReference type="InterPro" id="IPR025240">
    <property type="entry name" value="DUF4189"/>
</dbReference>
<evidence type="ECO:0000256" key="1">
    <source>
        <dbReference type="SAM" id="SignalP"/>
    </source>
</evidence>
<sequence length="125" mass="13281">MKMKTATRILSVVAATLGLAGTATAGSCGYDYCWGAVAVGPNGAYGFAHSWGSEQEAHDVANSGCEWDCTITRTFYNACAAIAVADNGGWGWAYESSRELAESSAMSYCMDNGYNCRVRVWSCSK</sequence>
<protein>
    <submittedName>
        <fullName evidence="3">DUF4189 domain-containing protein</fullName>
    </submittedName>
</protein>
<evidence type="ECO:0000313" key="4">
    <source>
        <dbReference type="Proteomes" id="UP001623232"/>
    </source>
</evidence>